<dbReference type="EnsemblMetazoa" id="GPAI030994-RA">
    <property type="protein sequence ID" value="GPAI030994-PA"/>
    <property type="gene ID" value="GPAI030994"/>
</dbReference>
<organism evidence="2 3">
    <name type="scientific">Glossina pallidipes</name>
    <name type="common">Tsetse fly</name>
    <dbReference type="NCBI Taxonomy" id="7398"/>
    <lineage>
        <taxon>Eukaryota</taxon>
        <taxon>Metazoa</taxon>
        <taxon>Ecdysozoa</taxon>
        <taxon>Arthropoda</taxon>
        <taxon>Hexapoda</taxon>
        <taxon>Insecta</taxon>
        <taxon>Pterygota</taxon>
        <taxon>Neoptera</taxon>
        <taxon>Endopterygota</taxon>
        <taxon>Diptera</taxon>
        <taxon>Brachycera</taxon>
        <taxon>Muscomorpha</taxon>
        <taxon>Hippoboscoidea</taxon>
        <taxon>Glossinidae</taxon>
        <taxon>Glossina</taxon>
    </lineage>
</organism>
<dbReference type="AlphaFoldDB" id="A0A1B0A0U6"/>
<dbReference type="Proteomes" id="UP000092445">
    <property type="component" value="Unassembled WGS sequence"/>
</dbReference>
<name>A0A1B0A0U6_GLOPL</name>
<proteinExistence type="predicted"/>
<reference evidence="2" key="2">
    <citation type="submission" date="2020-05" db="UniProtKB">
        <authorList>
            <consortium name="EnsemblMetazoa"/>
        </authorList>
    </citation>
    <scope>IDENTIFICATION</scope>
    <source>
        <strain evidence="2">IAEA</strain>
    </source>
</reference>
<evidence type="ECO:0000313" key="2">
    <source>
        <dbReference type="EnsemblMetazoa" id="GPAI030994-PA"/>
    </source>
</evidence>
<feature type="region of interest" description="Disordered" evidence="1">
    <location>
        <begin position="259"/>
        <end position="292"/>
    </location>
</feature>
<accession>A0A1B0A0U6</accession>
<dbReference type="VEuPathDB" id="VectorBase:GPAI030994"/>
<evidence type="ECO:0000313" key="3">
    <source>
        <dbReference type="Proteomes" id="UP000092445"/>
    </source>
</evidence>
<sequence>MRKVAITSSSTSSSIISSSSSSVSVAFPMFTRGHLYMNCGTLKDFPNHITKNDKHAKSAISKPQWICAYNHIVSMLKLQLCPMISYYTSSPSLDIFAGGGAAKSAIDENSIRFLVPAPPKLAPIPLKAANEPGGANSPYKRLKSTGGVLEGRRWEELLLPSEGAGDGVLDGTLEIAKSTALKLYLPPPGVEEPPLPLLVGVRRSKAGDADDSRLRDDDVDLGGFIIMADKDSCWILSNADGDMKRLLAANVDLDKGSAAESVRGEGAPVELGPEPPPDLLEEDVADEGGAPDGVAKRAFKSAAALF</sequence>
<protein>
    <submittedName>
        <fullName evidence="2">Uncharacterized protein</fullName>
    </submittedName>
</protein>
<evidence type="ECO:0000256" key="1">
    <source>
        <dbReference type="SAM" id="MobiDB-lite"/>
    </source>
</evidence>
<keyword evidence="3" id="KW-1185">Reference proteome</keyword>
<reference evidence="3" key="1">
    <citation type="submission" date="2014-03" db="EMBL/GenBank/DDBJ databases">
        <authorList>
            <person name="Aksoy S."/>
            <person name="Warren W."/>
            <person name="Wilson R.K."/>
        </authorList>
    </citation>
    <scope>NUCLEOTIDE SEQUENCE [LARGE SCALE GENOMIC DNA]</scope>
    <source>
        <strain evidence="3">IAEA</strain>
    </source>
</reference>